<evidence type="ECO:0000256" key="3">
    <source>
        <dbReference type="ARBA" id="ARBA00023163"/>
    </source>
</evidence>
<dbReference type="PRINTS" id="PR00455">
    <property type="entry name" value="HTHTETR"/>
</dbReference>
<feature type="DNA-binding region" description="H-T-H motif" evidence="4">
    <location>
        <begin position="36"/>
        <end position="55"/>
    </location>
</feature>
<dbReference type="Pfam" id="PF00440">
    <property type="entry name" value="TetR_N"/>
    <property type="match status" value="1"/>
</dbReference>
<dbReference type="GO" id="GO:0045892">
    <property type="term" value="P:negative regulation of DNA-templated transcription"/>
    <property type="evidence" value="ECO:0007669"/>
    <property type="project" value="InterPro"/>
</dbReference>
<keyword evidence="2 4" id="KW-0238">DNA-binding</keyword>
<evidence type="ECO:0000256" key="1">
    <source>
        <dbReference type="ARBA" id="ARBA00023015"/>
    </source>
</evidence>
<evidence type="ECO:0000259" key="5">
    <source>
        <dbReference type="PROSITE" id="PS50977"/>
    </source>
</evidence>
<reference evidence="6 7" key="1">
    <citation type="submission" date="2019-12" db="EMBL/GenBank/DDBJ databases">
        <title>Nocardia macrotermitis sp. nov. and Nocardia aurantia sp. nov., isolated from the gut of the fungus growing-termite Macrotermes natalensis.</title>
        <authorList>
            <person name="Christine B."/>
            <person name="Rene B."/>
        </authorList>
    </citation>
    <scope>NUCLEOTIDE SEQUENCE [LARGE SCALE GENOMIC DNA]</scope>
    <source>
        <strain evidence="6 7">DSM 102126</strain>
    </source>
</reference>
<dbReference type="InterPro" id="IPR036271">
    <property type="entry name" value="Tet_transcr_reg_TetR-rel_C_sf"/>
</dbReference>
<dbReference type="SUPFAM" id="SSF48498">
    <property type="entry name" value="Tetracyclin repressor-like, C-terminal domain"/>
    <property type="match status" value="1"/>
</dbReference>
<comment type="caution">
    <text evidence="6">The sequence shown here is derived from an EMBL/GenBank/DDBJ whole genome shotgun (WGS) entry which is preliminary data.</text>
</comment>
<proteinExistence type="predicted"/>
<dbReference type="AlphaFoldDB" id="A0A6I4WI40"/>
<dbReference type="GO" id="GO:0000976">
    <property type="term" value="F:transcription cis-regulatory region binding"/>
    <property type="evidence" value="ECO:0007669"/>
    <property type="project" value="TreeGrafter"/>
</dbReference>
<sequence>MAMPPRKRGPRRSVDRSTVLDAALALVDSGGLQALTMRSLAAEVGLTPGALYTYFPDRAAIVSALVDALLAEADTSVLATAWPWQERITTFALGLRDVLLRHPGIVPALLGDAFRGPVALTVGERLLDALADAGLPPDEAARASYGVMVYVLGAIALEAAEIPPGAPAAPEDVRIAERRAALGHLDPSAHPRTHAAADTIAAYVSTDQFRWGLNRMLTGLRR</sequence>
<dbReference type="InterPro" id="IPR009057">
    <property type="entry name" value="Homeodomain-like_sf"/>
</dbReference>
<evidence type="ECO:0000313" key="7">
    <source>
        <dbReference type="Proteomes" id="UP000431901"/>
    </source>
</evidence>
<dbReference type="InterPro" id="IPR050109">
    <property type="entry name" value="HTH-type_TetR-like_transc_reg"/>
</dbReference>
<keyword evidence="3" id="KW-0804">Transcription</keyword>
<dbReference type="GO" id="GO:0003700">
    <property type="term" value="F:DNA-binding transcription factor activity"/>
    <property type="evidence" value="ECO:0007669"/>
    <property type="project" value="TreeGrafter"/>
</dbReference>
<dbReference type="Gene3D" id="1.10.357.10">
    <property type="entry name" value="Tetracycline Repressor, domain 2"/>
    <property type="match status" value="1"/>
</dbReference>
<dbReference type="Pfam" id="PF02909">
    <property type="entry name" value="TetR_C_1"/>
    <property type="match status" value="1"/>
</dbReference>
<dbReference type="OrthoDB" id="329481at2"/>
<keyword evidence="7" id="KW-1185">Reference proteome</keyword>
<feature type="domain" description="HTH tetR-type" evidence="5">
    <location>
        <begin position="13"/>
        <end position="73"/>
    </location>
</feature>
<evidence type="ECO:0000256" key="2">
    <source>
        <dbReference type="ARBA" id="ARBA00023125"/>
    </source>
</evidence>
<dbReference type="SUPFAM" id="SSF46689">
    <property type="entry name" value="Homeodomain-like"/>
    <property type="match status" value="1"/>
</dbReference>
<dbReference type="EMBL" id="WUTW01000004">
    <property type="protein sequence ID" value="MXQ66292.1"/>
    <property type="molecule type" value="Genomic_DNA"/>
</dbReference>
<organism evidence="6 7">
    <name type="scientific">Actinomadura rayongensis</name>
    <dbReference type="NCBI Taxonomy" id="1429076"/>
    <lineage>
        <taxon>Bacteria</taxon>
        <taxon>Bacillati</taxon>
        <taxon>Actinomycetota</taxon>
        <taxon>Actinomycetes</taxon>
        <taxon>Streptosporangiales</taxon>
        <taxon>Thermomonosporaceae</taxon>
        <taxon>Actinomadura</taxon>
    </lineage>
</organism>
<evidence type="ECO:0000313" key="6">
    <source>
        <dbReference type="EMBL" id="MXQ66292.1"/>
    </source>
</evidence>
<dbReference type="Proteomes" id="UP000431901">
    <property type="component" value="Unassembled WGS sequence"/>
</dbReference>
<evidence type="ECO:0000256" key="4">
    <source>
        <dbReference type="PROSITE-ProRule" id="PRU00335"/>
    </source>
</evidence>
<name>A0A6I4WI40_9ACTN</name>
<gene>
    <name evidence="6" type="ORF">GQ466_19940</name>
</gene>
<dbReference type="PANTHER" id="PTHR30055">
    <property type="entry name" value="HTH-TYPE TRANSCRIPTIONAL REGULATOR RUTR"/>
    <property type="match status" value="1"/>
</dbReference>
<protein>
    <submittedName>
        <fullName evidence="6">TetR family transcriptional regulator</fullName>
    </submittedName>
</protein>
<accession>A0A6I4WI40</accession>
<dbReference type="PANTHER" id="PTHR30055:SF151">
    <property type="entry name" value="TRANSCRIPTIONAL REGULATORY PROTEIN"/>
    <property type="match status" value="1"/>
</dbReference>
<dbReference type="PROSITE" id="PS50977">
    <property type="entry name" value="HTH_TETR_2"/>
    <property type="match status" value="1"/>
</dbReference>
<dbReference type="InterPro" id="IPR001647">
    <property type="entry name" value="HTH_TetR"/>
</dbReference>
<keyword evidence="1" id="KW-0805">Transcription regulation</keyword>
<dbReference type="InterPro" id="IPR004111">
    <property type="entry name" value="Repressor_TetR_C"/>
</dbReference>